<name>A0A6J5SXZ9_9CAUD</name>
<evidence type="ECO:0000313" key="1">
    <source>
        <dbReference type="EMBL" id="CAB4219574.1"/>
    </source>
</evidence>
<gene>
    <name evidence="1" type="ORF">UFOVP1615_45</name>
</gene>
<protein>
    <submittedName>
        <fullName evidence="1">Uncharacterized protein</fullName>
    </submittedName>
</protein>
<sequence>MTLTDLTELEARSRHAKNPTFPFDYLARTKYSDKTANGLTKCIVDFLNLSGHQAERIRSEGRMIDNTRIVTDVLGHRKTIGSIKYIKASSQNGTADISAVVQVYVMGRPLGIACKWEVKMRDKQSEAQAKYEQAVTTAGGKYFLVHNWKEFQEQYKSVLEEWKHVGEA</sequence>
<proteinExistence type="predicted"/>
<dbReference type="EMBL" id="LR797481">
    <property type="protein sequence ID" value="CAB4219574.1"/>
    <property type="molecule type" value="Genomic_DNA"/>
</dbReference>
<accession>A0A6J5SXZ9</accession>
<reference evidence="1" key="1">
    <citation type="submission" date="2020-05" db="EMBL/GenBank/DDBJ databases">
        <authorList>
            <person name="Chiriac C."/>
            <person name="Salcher M."/>
            <person name="Ghai R."/>
            <person name="Kavagutti S V."/>
        </authorList>
    </citation>
    <scope>NUCLEOTIDE SEQUENCE</scope>
</reference>
<organism evidence="1">
    <name type="scientific">uncultured Caudovirales phage</name>
    <dbReference type="NCBI Taxonomy" id="2100421"/>
    <lineage>
        <taxon>Viruses</taxon>
        <taxon>Duplodnaviria</taxon>
        <taxon>Heunggongvirae</taxon>
        <taxon>Uroviricota</taxon>
        <taxon>Caudoviricetes</taxon>
        <taxon>Peduoviridae</taxon>
        <taxon>Maltschvirus</taxon>
        <taxon>Maltschvirus maltsch</taxon>
    </lineage>
</organism>